<dbReference type="Gene3D" id="2.20.70.10">
    <property type="match status" value="1"/>
</dbReference>
<evidence type="ECO:0000259" key="7">
    <source>
        <dbReference type="PROSITE" id="PS50198"/>
    </source>
</evidence>
<dbReference type="AlphaFoldDB" id="A0A8B8D7E7"/>
<evidence type="ECO:0000313" key="10">
    <source>
        <dbReference type="RefSeq" id="XP_022324057.1"/>
    </source>
</evidence>
<dbReference type="GO" id="GO:0060255">
    <property type="term" value="P:regulation of macromolecule metabolic process"/>
    <property type="evidence" value="ECO:0007669"/>
    <property type="project" value="UniProtKB-ARBA"/>
</dbReference>
<dbReference type="Pfam" id="PF00639">
    <property type="entry name" value="Rotamase"/>
    <property type="match status" value="1"/>
</dbReference>
<dbReference type="PROSITE" id="PS01096">
    <property type="entry name" value="PPIC_PPIASE_1"/>
    <property type="match status" value="1"/>
</dbReference>
<dbReference type="RefSeq" id="XP_022321004.1">
    <property type="nucleotide sequence ID" value="XM_022465296.1"/>
</dbReference>
<dbReference type="SUPFAM" id="SSF51045">
    <property type="entry name" value="WW domain"/>
    <property type="match status" value="1"/>
</dbReference>
<dbReference type="SUPFAM" id="SSF54534">
    <property type="entry name" value="FKBP-like"/>
    <property type="match status" value="1"/>
</dbReference>
<dbReference type="Pfam" id="PF00397">
    <property type="entry name" value="WW"/>
    <property type="match status" value="1"/>
</dbReference>
<dbReference type="SMART" id="SM00456">
    <property type="entry name" value="WW"/>
    <property type="match status" value="1"/>
</dbReference>
<proteinExistence type="predicted"/>
<comment type="catalytic activity">
    <reaction evidence="1 5">
        <text>[protein]-peptidylproline (omega=180) = [protein]-peptidylproline (omega=0)</text>
        <dbReference type="Rhea" id="RHEA:16237"/>
        <dbReference type="Rhea" id="RHEA-COMP:10747"/>
        <dbReference type="Rhea" id="RHEA-COMP:10748"/>
        <dbReference type="ChEBI" id="CHEBI:83833"/>
        <dbReference type="ChEBI" id="CHEBI:83834"/>
        <dbReference type="EC" id="5.2.1.8"/>
    </reaction>
</comment>
<dbReference type="GO" id="GO:0005829">
    <property type="term" value="C:cytosol"/>
    <property type="evidence" value="ECO:0007669"/>
    <property type="project" value="TreeGrafter"/>
</dbReference>
<evidence type="ECO:0000256" key="5">
    <source>
        <dbReference type="RuleBase" id="RU363014"/>
    </source>
</evidence>
<dbReference type="InterPro" id="IPR051370">
    <property type="entry name" value="PPIase_Pin1"/>
</dbReference>
<dbReference type="InterPro" id="IPR001202">
    <property type="entry name" value="WW_dom"/>
</dbReference>
<name>A0A8B8D7E7_CRAVI</name>
<dbReference type="KEGG" id="cvn:111123149"/>
<dbReference type="FunFam" id="2.20.70.10:FF:000085">
    <property type="entry name" value="Peptidyl-prolyl cis-trans isomerase"/>
    <property type="match status" value="1"/>
</dbReference>
<dbReference type="Proteomes" id="UP000694844">
    <property type="component" value="Chromosome 3"/>
</dbReference>
<gene>
    <name evidence="10" type="primary">LOC111124977</name>
    <name evidence="9" type="synonym">LOC111123149</name>
</gene>
<dbReference type="GO" id="GO:0005634">
    <property type="term" value="C:nucleus"/>
    <property type="evidence" value="ECO:0007669"/>
    <property type="project" value="TreeGrafter"/>
</dbReference>
<keyword evidence="8" id="KW-1185">Reference proteome</keyword>
<dbReference type="EC" id="5.2.1.8" evidence="5"/>
<evidence type="ECO:0000256" key="1">
    <source>
        <dbReference type="ARBA" id="ARBA00000971"/>
    </source>
</evidence>
<dbReference type="KEGG" id="cvn:111124977"/>
<dbReference type="FunFam" id="3.10.50.40:FF:000010">
    <property type="entry name" value="Peptidyl-prolyl cis-trans isomerase Pin1"/>
    <property type="match status" value="1"/>
</dbReference>
<dbReference type="InterPro" id="IPR023058">
    <property type="entry name" value="PPIase_PpiC_CS"/>
</dbReference>
<keyword evidence="3 4" id="KW-0413">Isomerase</keyword>
<keyword evidence="2 4" id="KW-0697">Rotamase</keyword>
<dbReference type="PANTHER" id="PTHR10657">
    <property type="entry name" value="PEPTIDYL-PROLYL CIS-TRANS ISOMERASE"/>
    <property type="match status" value="1"/>
</dbReference>
<dbReference type="Gene3D" id="3.10.50.40">
    <property type="match status" value="1"/>
</dbReference>
<accession>A0A8B8D7E7</accession>
<feature type="domain" description="PpiC" evidence="7">
    <location>
        <begin position="42"/>
        <end position="153"/>
    </location>
</feature>
<dbReference type="InterPro" id="IPR046357">
    <property type="entry name" value="PPIase_dom_sf"/>
</dbReference>
<evidence type="ECO:0000256" key="3">
    <source>
        <dbReference type="ARBA" id="ARBA00023235"/>
    </source>
</evidence>
<evidence type="ECO:0000256" key="4">
    <source>
        <dbReference type="PROSITE-ProRule" id="PRU00278"/>
    </source>
</evidence>
<feature type="domain" description="WW" evidence="6">
    <location>
        <begin position="3"/>
        <end position="37"/>
    </location>
</feature>
<evidence type="ECO:0000256" key="2">
    <source>
        <dbReference type="ARBA" id="ARBA00023110"/>
    </source>
</evidence>
<dbReference type="RefSeq" id="XP_022324057.1">
    <property type="nucleotide sequence ID" value="XM_022468349.1"/>
</dbReference>
<dbReference type="CDD" id="cd00201">
    <property type="entry name" value="WW"/>
    <property type="match status" value="1"/>
</dbReference>
<dbReference type="PROSITE" id="PS50198">
    <property type="entry name" value="PPIC_PPIASE_2"/>
    <property type="match status" value="1"/>
</dbReference>
<dbReference type="OrthoDB" id="2530521at2759"/>
<dbReference type="GO" id="GO:0003755">
    <property type="term" value="F:peptidyl-prolyl cis-trans isomerase activity"/>
    <property type="evidence" value="ECO:0007669"/>
    <property type="project" value="UniProtKB-UniRule"/>
</dbReference>
<dbReference type="InterPro" id="IPR000297">
    <property type="entry name" value="PPIase_PpiC"/>
</dbReference>
<evidence type="ECO:0000259" key="6">
    <source>
        <dbReference type="PROSITE" id="PS50020"/>
    </source>
</evidence>
<evidence type="ECO:0000313" key="8">
    <source>
        <dbReference type="Proteomes" id="UP000694844"/>
    </source>
</evidence>
<reference evidence="9 10" key="1">
    <citation type="submission" date="2025-04" db="UniProtKB">
        <authorList>
            <consortium name="RefSeq"/>
        </authorList>
    </citation>
    <scope>IDENTIFICATION</scope>
    <source>
        <tissue evidence="9 10">Whole sample</tissue>
    </source>
</reference>
<dbReference type="PROSITE" id="PS50020">
    <property type="entry name" value="WW_DOMAIN_2"/>
    <property type="match status" value="1"/>
</dbReference>
<evidence type="ECO:0000313" key="9">
    <source>
        <dbReference type="RefSeq" id="XP_022321004.1"/>
    </source>
</evidence>
<sequence length="153" mass="17293">MADDLPEGWEKRMSRSAGKEYYLNIHTKESQWDRPTAPAEKSGMVQCSHLLVKHRDSRRPSSWREDNITRTKEEALKILRGYRDQIVSGQATFEELASQFSDCSSAKRGGDLGPFGRGQMQKPFEDATYSMKVGELSEPVDTDSGVHIILRTA</sequence>
<dbReference type="GO" id="GO:0080090">
    <property type="term" value="P:regulation of primary metabolic process"/>
    <property type="evidence" value="ECO:0007669"/>
    <property type="project" value="UniProtKB-ARBA"/>
</dbReference>
<organism evidence="8 10">
    <name type="scientific">Crassostrea virginica</name>
    <name type="common">Eastern oyster</name>
    <dbReference type="NCBI Taxonomy" id="6565"/>
    <lineage>
        <taxon>Eukaryota</taxon>
        <taxon>Metazoa</taxon>
        <taxon>Spiralia</taxon>
        <taxon>Lophotrochozoa</taxon>
        <taxon>Mollusca</taxon>
        <taxon>Bivalvia</taxon>
        <taxon>Autobranchia</taxon>
        <taxon>Pteriomorphia</taxon>
        <taxon>Ostreida</taxon>
        <taxon>Ostreoidea</taxon>
        <taxon>Ostreidae</taxon>
        <taxon>Crassostrea</taxon>
    </lineage>
</organism>
<protein>
    <recommendedName>
        <fullName evidence="5">Peptidyl-prolyl cis-trans isomerase</fullName>
        <ecNumber evidence="5">5.2.1.8</ecNumber>
    </recommendedName>
</protein>
<dbReference type="PROSITE" id="PS01159">
    <property type="entry name" value="WW_DOMAIN_1"/>
    <property type="match status" value="1"/>
</dbReference>
<dbReference type="InterPro" id="IPR036020">
    <property type="entry name" value="WW_dom_sf"/>
</dbReference>
<dbReference type="GeneID" id="111124977"/>
<dbReference type="PANTHER" id="PTHR10657:SF4">
    <property type="entry name" value="PEPTIDYL-PROLYL CIS-TRANS ISOMERASE-RELATED"/>
    <property type="match status" value="1"/>
</dbReference>